<evidence type="ECO:0000256" key="1">
    <source>
        <dbReference type="SAM" id="Phobius"/>
    </source>
</evidence>
<name>A0A0D6JL54_9EURY</name>
<proteinExistence type="predicted"/>
<protein>
    <submittedName>
        <fullName evidence="2">Uncharacterized protein</fullName>
    </submittedName>
</protein>
<keyword evidence="3" id="KW-1185">Reference proteome</keyword>
<feature type="transmembrane region" description="Helical" evidence="1">
    <location>
        <begin position="68"/>
        <end position="87"/>
    </location>
</feature>
<keyword evidence="1" id="KW-0472">Membrane</keyword>
<accession>A0A0D6JL54</accession>
<dbReference type="Proteomes" id="UP000198902">
    <property type="component" value="Unassembled WGS sequence"/>
</dbReference>
<dbReference type="EMBL" id="CSTE01000001">
    <property type="protein sequence ID" value="CQR48642.1"/>
    <property type="molecule type" value="Genomic_DNA"/>
</dbReference>
<keyword evidence="1" id="KW-1133">Transmembrane helix</keyword>
<evidence type="ECO:0000313" key="3">
    <source>
        <dbReference type="Proteomes" id="UP000198902"/>
    </source>
</evidence>
<feature type="transmembrane region" description="Helical" evidence="1">
    <location>
        <begin position="36"/>
        <end position="56"/>
    </location>
</feature>
<evidence type="ECO:0000313" key="2">
    <source>
        <dbReference type="EMBL" id="CQR48642.1"/>
    </source>
</evidence>
<sequence>MGLTSNRRSTAGILALCCGLLSTMIAVEVIGGYLSLEGLPVVYGLLGLSAVGALVSNRFSRTASWKSLPLYGALTFGSSILLFLYLFSLTDA</sequence>
<dbReference type="AlphaFoldDB" id="A0A0D6JL54"/>
<reference evidence="3" key="1">
    <citation type="submission" date="2015-03" db="EMBL/GenBank/DDBJ databases">
        <authorList>
            <person name="Urmite Genomes"/>
        </authorList>
    </citation>
    <scope>NUCLEOTIDE SEQUENCE [LARGE SCALE GENOMIC DNA]</scope>
    <source>
        <strain evidence="3">Arc-Hr</strain>
    </source>
</reference>
<keyword evidence="1" id="KW-0812">Transmembrane</keyword>
<gene>
    <name evidence="2" type="ORF">BN996_00089</name>
</gene>
<organism evidence="2 3">
    <name type="scientific">Haloferax massiliensis</name>
    <dbReference type="NCBI Taxonomy" id="1476858"/>
    <lineage>
        <taxon>Archaea</taxon>
        <taxon>Methanobacteriati</taxon>
        <taxon>Methanobacteriota</taxon>
        <taxon>Stenosarchaea group</taxon>
        <taxon>Halobacteria</taxon>
        <taxon>Halobacteriales</taxon>
        <taxon>Haloferacaceae</taxon>
        <taxon>Haloferax</taxon>
    </lineage>
</organism>